<reference evidence="2" key="1">
    <citation type="journal article" date="2021" name="BMC Genomics">
        <title>Chromosome-level genome assembly and manually-curated proteome of model necrotroph Parastagonospora nodorum Sn15 reveals a genome-wide trove of candidate effector homologs, and redundancy of virulence-related functions within an accessory chromosome.</title>
        <authorList>
            <person name="Bertazzoni S."/>
            <person name="Jones D.A.B."/>
            <person name="Phan H.T."/>
            <person name="Tan K.-C."/>
            <person name="Hane J.K."/>
        </authorList>
    </citation>
    <scope>NUCLEOTIDE SEQUENCE [LARGE SCALE GENOMIC DNA]</scope>
    <source>
        <strain evidence="2">SN15 / ATCC MYA-4574 / FGSC 10173)</strain>
    </source>
</reference>
<dbReference type="Proteomes" id="UP000663193">
    <property type="component" value="Chromosome 2"/>
</dbReference>
<keyword evidence="2" id="KW-1185">Reference proteome</keyword>
<gene>
    <name evidence="1" type="ORF">JI435_401990</name>
</gene>
<dbReference type="EMBL" id="CP069024">
    <property type="protein sequence ID" value="QRC92124.1"/>
    <property type="molecule type" value="Genomic_DNA"/>
</dbReference>
<sequence>MSIRHGRFKGLQRCAATVRHRKRVALASKYQTVNVPLVPWVPLLCTSLDTNFAESVEESSSTVLVFPCRHSTIQIIVLLSPAGTVPFPRHHSFALPSHRDWPPHTVRGSTAVSGAFKPDLATIRVLYVPDKELHLAPS</sequence>
<evidence type="ECO:0000313" key="2">
    <source>
        <dbReference type="Proteomes" id="UP000663193"/>
    </source>
</evidence>
<protein>
    <submittedName>
        <fullName evidence="1">Uncharacterized protein</fullName>
    </submittedName>
</protein>
<dbReference type="AlphaFoldDB" id="A0A7U2ESE0"/>
<accession>A0A7U2ESE0</accession>
<organism evidence="1 2">
    <name type="scientific">Phaeosphaeria nodorum (strain SN15 / ATCC MYA-4574 / FGSC 10173)</name>
    <name type="common">Glume blotch fungus</name>
    <name type="synonym">Parastagonospora nodorum</name>
    <dbReference type="NCBI Taxonomy" id="321614"/>
    <lineage>
        <taxon>Eukaryota</taxon>
        <taxon>Fungi</taxon>
        <taxon>Dikarya</taxon>
        <taxon>Ascomycota</taxon>
        <taxon>Pezizomycotina</taxon>
        <taxon>Dothideomycetes</taxon>
        <taxon>Pleosporomycetidae</taxon>
        <taxon>Pleosporales</taxon>
        <taxon>Pleosporineae</taxon>
        <taxon>Phaeosphaeriaceae</taxon>
        <taxon>Parastagonospora</taxon>
    </lineage>
</organism>
<dbReference type="VEuPathDB" id="FungiDB:JI435_401990"/>
<proteinExistence type="predicted"/>
<evidence type="ECO:0000313" key="1">
    <source>
        <dbReference type="EMBL" id="QRC92124.1"/>
    </source>
</evidence>
<name>A0A7U2ESE0_PHANO</name>